<dbReference type="Pfam" id="PF12848">
    <property type="entry name" value="ABC_tran_Xtn"/>
    <property type="match status" value="1"/>
</dbReference>
<feature type="compositionally biased region" description="Basic and acidic residues" evidence="8">
    <location>
        <begin position="1800"/>
        <end position="1817"/>
    </location>
</feature>
<keyword evidence="7" id="KW-0175">Coiled coil</keyword>
<dbReference type="GO" id="GO:0016020">
    <property type="term" value="C:membrane"/>
    <property type="evidence" value="ECO:0007669"/>
    <property type="project" value="InterPro"/>
</dbReference>
<dbReference type="OrthoDB" id="436645at2759"/>
<dbReference type="PROSITE" id="PS50013">
    <property type="entry name" value="CHROMO_2"/>
    <property type="match status" value="1"/>
</dbReference>
<dbReference type="PROSITE" id="PS51387">
    <property type="entry name" value="FAD_PCMH"/>
    <property type="match status" value="1"/>
</dbReference>
<dbReference type="InterPro" id="IPR027417">
    <property type="entry name" value="P-loop_NTPase"/>
</dbReference>
<dbReference type="InterPro" id="IPR050611">
    <property type="entry name" value="ABCF"/>
</dbReference>
<dbReference type="InterPro" id="IPR006094">
    <property type="entry name" value="Oxid_FAD_bind_N"/>
</dbReference>
<name>A0A1Q9DK80_SYMMI</name>
<dbReference type="Gene3D" id="3.40.50.300">
    <property type="entry name" value="P-loop containing nucleotide triphosphate hydrolases"/>
    <property type="match status" value="4"/>
</dbReference>
<dbReference type="SUPFAM" id="SSF52540">
    <property type="entry name" value="P-loop containing nucleoside triphosphate hydrolases"/>
    <property type="match status" value="4"/>
</dbReference>
<dbReference type="PANTHER" id="PTHR19211:SF134">
    <property type="entry name" value="ABC TRANSPORTER DOMAIN-CONTAINING PROTEIN"/>
    <property type="match status" value="1"/>
</dbReference>
<dbReference type="Gene3D" id="3.30.43.10">
    <property type="entry name" value="Uridine Diphospho-n-acetylenolpyruvylglucosamine Reductase, domain 2"/>
    <property type="match status" value="1"/>
</dbReference>
<dbReference type="Pfam" id="PF00385">
    <property type="entry name" value="Chromo"/>
    <property type="match status" value="1"/>
</dbReference>
<comment type="subcellular location">
    <subcellularLocation>
        <location evidence="1">Cytoplasm</location>
    </subcellularLocation>
</comment>
<dbReference type="InterPro" id="IPR017871">
    <property type="entry name" value="ABC_transporter-like_CS"/>
</dbReference>
<dbReference type="GO" id="GO:0003885">
    <property type="term" value="F:D-arabinono-1,4-lactone oxidase activity"/>
    <property type="evidence" value="ECO:0007669"/>
    <property type="project" value="InterPro"/>
</dbReference>
<evidence type="ECO:0000256" key="7">
    <source>
        <dbReference type="SAM" id="Coils"/>
    </source>
</evidence>
<keyword evidence="3" id="KW-0677">Repeat</keyword>
<dbReference type="InterPro" id="IPR032781">
    <property type="entry name" value="ABC_tran_Xtn"/>
</dbReference>
<keyword evidence="6" id="KW-0560">Oxidoreductase</keyword>
<dbReference type="InterPro" id="IPR047038">
    <property type="entry name" value="eEF3_chromodomain-like_sf"/>
</dbReference>
<dbReference type="Pfam" id="PF05990">
    <property type="entry name" value="DUF900"/>
    <property type="match status" value="1"/>
</dbReference>
<evidence type="ECO:0000256" key="5">
    <source>
        <dbReference type="ARBA" id="ARBA00022840"/>
    </source>
</evidence>
<dbReference type="Pfam" id="PF04030">
    <property type="entry name" value="ALO"/>
    <property type="match status" value="1"/>
</dbReference>
<keyword evidence="5 9" id="KW-0067">ATP-binding</keyword>
<feature type="compositionally biased region" description="Basic and acidic residues" evidence="8">
    <location>
        <begin position="1825"/>
        <end position="1844"/>
    </location>
</feature>
<dbReference type="InterPro" id="IPR016169">
    <property type="entry name" value="FAD-bd_PCMH_sub2"/>
</dbReference>
<dbReference type="Gene3D" id="1.10.45.10">
    <property type="entry name" value="Vanillyl-alcohol Oxidase, Chain A, domain 4"/>
    <property type="match status" value="1"/>
</dbReference>
<dbReference type="CDD" id="cd03221">
    <property type="entry name" value="ABCF_EF-3"/>
    <property type="match status" value="3"/>
</dbReference>
<dbReference type="PANTHER" id="PTHR19211">
    <property type="entry name" value="ATP-BINDING TRANSPORT PROTEIN-RELATED"/>
    <property type="match status" value="1"/>
</dbReference>
<dbReference type="InterPro" id="IPR016171">
    <property type="entry name" value="Vanillyl_alc_oxidase_C-sub2"/>
</dbReference>
<feature type="region of interest" description="Disordered" evidence="8">
    <location>
        <begin position="1703"/>
        <end position="1751"/>
    </location>
</feature>
<dbReference type="GO" id="GO:0016887">
    <property type="term" value="F:ATP hydrolysis activity"/>
    <property type="evidence" value="ECO:0007669"/>
    <property type="project" value="InterPro"/>
</dbReference>
<dbReference type="InterPro" id="IPR000953">
    <property type="entry name" value="Chromo/chromo_shadow_dom"/>
</dbReference>
<dbReference type="Gene3D" id="2.40.50.990">
    <property type="match status" value="1"/>
</dbReference>
<feature type="region of interest" description="Disordered" evidence="8">
    <location>
        <begin position="2652"/>
        <end position="2695"/>
    </location>
</feature>
<evidence type="ECO:0000256" key="8">
    <source>
        <dbReference type="SAM" id="MobiDB-lite"/>
    </source>
</evidence>
<sequence length="2695" mass="295814">MALGLTNWSGNLQYSAHTLHQPATVGEVQAIVRQADKIRAVGSRHSFNPIADSPNLISCSKMKVIHIDEPNHCVTVQAGVTYGDLCPLLHERGLALHNMASLPHISVCGAVATASHGSGQDNGNLASAVSGLHIVLASGQLVEIRDVHELRLAVVGLGCLGIVTQVSLRLQPTFFIRQRCFEGPQLRSISSQAHLDAVLGAAYSVSIWTTWLPSGPAMKFKVWAKDRMDGTDHKEGPLQSCLREGTSPLSKCTECQEQQHPVMGMDATVCTEQGHPGPWHQRLPHFKADHAPNVGEELQSEYFVARRESAQALLALAEISSIFQPFLLVSEIRAVAADELLLSPHSKGLVGEAGSVGFHFTWRMRQHEVMSLVLPAVEEALEPFQARPHWGKLFAMSRQRLESLYGPVLAEFRAFARKLDPTGKFANEWVSQTIGNYADKPDCASLAEGVEQEVLEYLTASAVDLLQDASKRAEAAEELEQSVAPHLEAAGVGSIDAFLKDLLDRIFPEKDAAKEVAATSKSDEDLVCCIPNLILMYGGSVKPLLSNTLFELRRGRRYGIVGQNGAGKTTLMSRVAVGDLPGMEKLKCYHLEHEGILDNIDRRTSCSEFVKLKCEGIDSRSTDKYLHDVGFDSDMFSKQVGELSGGWKMRLALACAVAQGADVFLLDEPTNHLDSVAVRWLQNYLVTQGKRITAMIISHDAGFLNHACTDIVHFTKEGKLVYYEGNFDAFRAKTKLDAEGAKSVLTVRGHEGKTQDDQEKPVEGKQLGVLPADGDEDGMRFPMPGKIEGLGTASKPVATVTNLNFKYFEDAPLVLKGVTVRLTMGSRIGVVGRNGAGKSTLLNLLAGELLPPEDETGEVSAVWRHRNLRLAYIAQHHFFHLSEFVKSTPLHYFQTRFRQGYDEETQRRLTLPQSEEEAQYRKDMAAKHGKRGKEVEALLSRQKRGRQILYEVKWKGLDDAKQNTYEPLTKLRLLGVEKMCAALDDRIACAETAMRPLSTREIVKHLEPFGITENMTCHRMIEGFSAGQKSKLMMAAAMWTKPHVIAFDEPTNYLDFQTVNSLAKAIKLFKGGTIVVTHNAEFLQETCDEIWHVEDGCVKIEGKDGALKSLAAKNAAAKAEKAKQKMEAARVKEEKAASGPSEAENALQVYLQARQKLGAPKADIKLNSIDLRSLDGSELLLGTDLTLNQGRRYGLIGRNGAGKSTLLREIAYYKFDKFPKNLKVLMVEQEVTGDDRKPIEWVLHSDVERRLLLQEQKLLQDKDARDASESERLKQIADRLQEIGSDDAEPRAAKILRGLQFTDQLLDTPTSSLSGGWRMRVSLASALFAQPELLLLDEPTNHLDFPAVLYLQDYLLSCKNTCLIVSHDRGFLNAVCSDIVLLNGKKLAYYKGDYDAYVQTVKETRLAQQRAYDAQQKEISHILEFINKHDERPKIVAQKASKQKMLDKMEKIEDPAITFNDAASLSIRFPEPGQLPKTQLIQFDNMSFAYAGKAPLFENATANLDISGRIGILGANGAGKSTLLKVMQKKLIPTAGQIDINRNARIGTFAQHHVDSLDLDATCVDCVQASFPGITDQEARSVLGRFGISGDMALRRIKTLSGGQKSRVALAIVTYRQPHLIYLDEPTNHLDMETIDALVDAIKEFHGAVVMVSHDQYFLSQVATEFWSVAAGKLCVYRDLASAKAATYGMELQDMMRDLTESMRAAKTDSEARRARRRTEPKPLPSKADEDFEGPRSHARDDVKAGAGRKRRRLRLAEISQETADPALGGAVSNSEMAINSKKQKSEPADCQRSGTPRQARAEKDQRTVTRKEEWKKPAPGTGADRVERGGRSNEEAQKVEAEPRASNQKLSKSRKESEQNIVHTDPSDQTLLHNGVAVSAPNPPELSTMRSTLEEMCQAFTRQLLKLGTLTASDSLSRLLGWLAKSFVPGTSDADTVAKKLSAASAFLDLGAALLLDNDSTGMDSSTNPAFDFVKASFLGRAMLANVIALDLRNAGRSAAATLEHVPSKQQLSSIMNLMNYAGDSGSTVLWKELAQDIQSCCTLALSEETGSKQKAAEQVLTASQISCAAAVAAVAACSISAEEVLMEQAKRLALMEARCRVRTACSQAACAAVVSLRKEIGQDESGQGRGTAEVFQAAEAEAEQQSKALQVLWEELEKGRSILASWSAIARPIRRSEQDGPVPSLSMSDWVRLEDGQHINDSLLDFFVNRLVQVFGGWRVHAFSSHFFAMLEADAKASGKFDGETGMEVVAPESRTHHFNHFAPQRVLPYALPTPWVLSRRSCECSPSAEPASVKKLPMGQQAPTAAELADEVQALPAPVSNESLWIASCRRLDSMSRFSERFVLYMPDCRPFCDKGKTCKRFLRGNHDLFMHVSPDVLQAAAAEHWKLHGPTTVVNFPAIRDVFLPFVSRCWLMPPFSDGQARLTPSSLPKPLQQRDVVVFVHGFRYGTLRVVKTCRALQCTLRKHSALAFLWPSHKGKHSYSKARAKAREAAHLLGSLLRLLCEHCSSVVILAHSLGCRVALTALRDSLGRAANVQYVALLGAAVARDSLQPGQEFDRQKLSVQQLDVLFSQQDGILRKYFRLGETAHAWFSVEPAMSAMANDALGLAGPTGPLPDTAVLDLSSEVTSHSAEKYLLAPSTLLRLSEQMSSDACASMASEGAPDSPATAGLDGRDDTESESSDESGVSSDGS</sequence>
<dbReference type="SMART" id="SM00382">
    <property type="entry name" value="AAA"/>
    <property type="match status" value="4"/>
</dbReference>
<evidence type="ECO:0000256" key="4">
    <source>
        <dbReference type="ARBA" id="ARBA00022741"/>
    </source>
</evidence>
<evidence type="ECO:0000256" key="6">
    <source>
        <dbReference type="ARBA" id="ARBA00023002"/>
    </source>
</evidence>
<keyword evidence="2" id="KW-0963">Cytoplasm</keyword>
<comment type="caution">
    <text evidence="9">The sequence shown here is derived from an EMBL/GenBank/DDBJ whole genome shotgun (WGS) entry which is preliminary data.</text>
</comment>
<dbReference type="InterPro" id="IPR036318">
    <property type="entry name" value="FAD-bd_PCMH-like_sf"/>
</dbReference>
<dbReference type="SUPFAM" id="SSF54160">
    <property type="entry name" value="Chromo domain-like"/>
    <property type="match status" value="1"/>
</dbReference>
<dbReference type="FunFam" id="3.40.50.300:FF:001197">
    <property type="entry name" value="Putative ATP-binding cassette family ATPase"/>
    <property type="match status" value="1"/>
</dbReference>
<reference evidence="9 10" key="1">
    <citation type="submission" date="2016-02" db="EMBL/GenBank/DDBJ databases">
        <title>Genome analysis of coral dinoflagellate symbionts highlights evolutionary adaptations to a symbiotic lifestyle.</title>
        <authorList>
            <person name="Aranda M."/>
            <person name="Li Y."/>
            <person name="Liew Y.J."/>
            <person name="Baumgarten S."/>
            <person name="Simakov O."/>
            <person name="Wilson M."/>
            <person name="Piel J."/>
            <person name="Ashoor H."/>
            <person name="Bougouffa S."/>
            <person name="Bajic V.B."/>
            <person name="Ryu T."/>
            <person name="Ravasi T."/>
            <person name="Bayer T."/>
            <person name="Micklem G."/>
            <person name="Kim H."/>
            <person name="Bhak J."/>
            <person name="Lajeunesse T.C."/>
            <person name="Voolstra C.R."/>
        </authorList>
    </citation>
    <scope>NUCLEOTIDE SEQUENCE [LARGE SCALE GENOMIC DNA]</scope>
    <source>
        <strain evidence="9 10">CCMP2467</strain>
    </source>
</reference>
<dbReference type="InterPro" id="IPR016197">
    <property type="entry name" value="Chromo-like_dom_sf"/>
</dbReference>
<dbReference type="SUPFAM" id="SSF56176">
    <property type="entry name" value="FAD-binding/transporter-associated domain-like"/>
    <property type="match status" value="1"/>
</dbReference>
<evidence type="ECO:0000256" key="3">
    <source>
        <dbReference type="ARBA" id="ARBA00022737"/>
    </source>
</evidence>
<dbReference type="InterPro" id="IPR016166">
    <property type="entry name" value="FAD-bd_PCMH"/>
</dbReference>
<dbReference type="PROSITE" id="PS00211">
    <property type="entry name" value="ABC_TRANSPORTER_1"/>
    <property type="match status" value="4"/>
</dbReference>
<dbReference type="Pfam" id="PF01565">
    <property type="entry name" value="FAD_binding_4"/>
    <property type="match status" value="1"/>
</dbReference>
<dbReference type="Gene3D" id="3.30.70.2520">
    <property type="match status" value="1"/>
</dbReference>
<dbReference type="EMBL" id="LSRX01000499">
    <property type="protein sequence ID" value="OLP95568.1"/>
    <property type="molecule type" value="Genomic_DNA"/>
</dbReference>
<dbReference type="Gene3D" id="3.30.70.2530">
    <property type="match status" value="1"/>
</dbReference>
<evidence type="ECO:0000313" key="10">
    <source>
        <dbReference type="Proteomes" id="UP000186817"/>
    </source>
</evidence>
<dbReference type="Gene3D" id="3.30.465.10">
    <property type="match status" value="1"/>
</dbReference>
<dbReference type="GO" id="GO:0005737">
    <property type="term" value="C:cytoplasm"/>
    <property type="evidence" value="ECO:0007669"/>
    <property type="project" value="UniProtKB-SubCell"/>
</dbReference>
<gene>
    <name evidence="9" type="primary">Abcf3</name>
    <name evidence="9" type="ORF">AK812_SmicGene22324</name>
</gene>
<dbReference type="InterPro" id="IPR023780">
    <property type="entry name" value="Chromo_domain"/>
</dbReference>
<dbReference type="InterPro" id="IPR029058">
    <property type="entry name" value="AB_hydrolase_fold"/>
</dbReference>
<dbReference type="InterPro" id="IPR016167">
    <property type="entry name" value="FAD-bd_PCMH_sub1"/>
</dbReference>
<dbReference type="Proteomes" id="UP000186817">
    <property type="component" value="Unassembled WGS sequence"/>
</dbReference>
<feature type="compositionally biased region" description="Polar residues" evidence="8">
    <location>
        <begin position="1860"/>
        <end position="1873"/>
    </location>
</feature>
<accession>A0A1Q9DK80</accession>
<dbReference type="FunFam" id="3.40.50.300:FF:001135">
    <property type="entry name" value="ABC transporter F family member 3"/>
    <property type="match status" value="1"/>
</dbReference>
<feature type="coiled-coil region" evidence="7">
    <location>
        <begin position="1107"/>
        <end position="1136"/>
    </location>
</feature>
<dbReference type="PROSITE" id="PS50893">
    <property type="entry name" value="ABC_TRANSPORTER_2"/>
    <property type="match status" value="4"/>
</dbReference>
<feature type="compositionally biased region" description="Basic and acidic residues" evidence="8">
    <location>
        <begin position="1703"/>
        <end position="1744"/>
    </location>
</feature>
<dbReference type="InterPro" id="IPR007173">
    <property type="entry name" value="ALO_C"/>
</dbReference>
<dbReference type="GO" id="GO:0071949">
    <property type="term" value="F:FAD binding"/>
    <property type="evidence" value="ECO:0007669"/>
    <property type="project" value="InterPro"/>
</dbReference>
<dbReference type="GO" id="GO:0005524">
    <property type="term" value="F:ATP binding"/>
    <property type="evidence" value="ECO:0007669"/>
    <property type="project" value="UniProtKB-KW"/>
</dbReference>
<dbReference type="InterPro" id="IPR003439">
    <property type="entry name" value="ABC_transporter-like_ATP-bd"/>
</dbReference>
<evidence type="ECO:0000256" key="1">
    <source>
        <dbReference type="ARBA" id="ARBA00004496"/>
    </source>
</evidence>
<evidence type="ECO:0000256" key="2">
    <source>
        <dbReference type="ARBA" id="ARBA00022490"/>
    </source>
</evidence>
<feature type="region of interest" description="Disordered" evidence="8">
    <location>
        <begin position="1766"/>
        <end position="1884"/>
    </location>
</feature>
<keyword evidence="10" id="KW-1185">Reference proteome</keyword>
<organism evidence="9 10">
    <name type="scientific">Symbiodinium microadriaticum</name>
    <name type="common">Dinoflagellate</name>
    <name type="synonym">Zooxanthella microadriatica</name>
    <dbReference type="NCBI Taxonomy" id="2951"/>
    <lineage>
        <taxon>Eukaryota</taxon>
        <taxon>Sar</taxon>
        <taxon>Alveolata</taxon>
        <taxon>Dinophyceae</taxon>
        <taxon>Suessiales</taxon>
        <taxon>Symbiodiniaceae</taxon>
        <taxon>Symbiodinium</taxon>
    </lineage>
</organism>
<proteinExistence type="predicted"/>
<evidence type="ECO:0000313" key="9">
    <source>
        <dbReference type="EMBL" id="OLP95568.1"/>
    </source>
</evidence>
<dbReference type="SUPFAM" id="SSF53474">
    <property type="entry name" value="alpha/beta-Hydrolases"/>
    <property type="match status" value="1"/>
</dbReference>
<dbReference type="Pfam" id="PF00005">
    <property type="entry name" value="ABC_tran"/>
    <property type="match status" value="4"/>
</dbReference>
<protein>
    <submittedName>
        <fullName evidence="9">ATP-binding cassette sub-family F member 3</fullName>
    </submittedName>
</protein>
<dbReference type="InterPro" id="IPR010297">
    <property type="entry name" value="DUF900_hydrolase"/>
</dbReference>
<dbReference type="Gene3D" id="3.40.50.1820">
    <property type="entry name" value="alpha/beta hydrolase"/>
    <property type="match status" value="1"/>
</dbReference>
<keyword evidence="4" id="KW-0547">Nucleotide-binding</keyword>
<dbReference type="InterPro" id="IPR003593">
    <property type="entry name" value="AAA+_ATPase"/>
</dbReference>